<dbReference type="CDD" id="cd17319">
    <property type="entry name" value="MFS_ExuT_GudP_like"/>
    <property type="match status" value="1"/>
</dbReference>
<dbReference type="EMBL" id="OMOD01000160">
    <property type="protein sequence ID" value="SPF46201.1"/>
    <property type="molecule type" value="Genomic_DNA"/>
</dbReference>
<dbReference type="GO" id="GO:0022857">
    <property type="term" value="F:transmembrane transporter activity"/>
    <property type="evidence" value="ECO:0007669"/>
    <property type="project" value="InterPro"/>
</dbReference>
<evidence type="ECO:0000256" key="1">
    <source>
        <dbReference type="ARBA" id="ARBA00004651"/>
    </source>
</evidence>
<gene>
    <name evidence="9" type="ORF">SBA1_640009</name>
</gene>
<dbReference type="InterPro" id="IPR050382">
    <property type="entry name" value="MFS_Na/Anion_cotransporter"/>
</dbReference>
<keyword evidence="4 7" id="KW-1133">Transmembrane helix</keyword>
<evidence type="ECO:0000256" key="7">
    <source>
        <dbReference type="SAM" id="Phobius"/>
    </source>
</evidence>
<dbReference type="Gene3D" id="1.20.1250.20">
    <property type="entry name" value="MFS general substrate transporter like domains"/>
    <property type="match status" value="2"/>
</dbReference>
<dbReference type="Proteomes" id="UP000238701">
    <property type="component" value="Unassembled WGS sequence"/>
</dbReference>
<evidence type="ECO:0000256" key="3">
    <source>
        <dbReference type="ARBA" id="ARBA00022692"/>
    </source>
</evidence>
<evidence type="ECO:0000256" key="6">
    <source>
        <dbReference type="SAM" id="MobiDB-lite"/>
    </source>
</evidence>
<protein>
    <submittedName>
        <fullName evidence="9">Major facilitator superfamily MFS_1</fullName>
    </submittedName>
</protein>
<feature type="transmembrane region" description="Helical" evidence="7">
    <location>
        <begin position="103"/>
        <end position="123"/>
    </location>
</feature>
<feature type="transmembrane region" description="Helical" evidence="7">
    <location>
        <begin position="311"/>
        <end position="330"/>
    </location>
</feature>
<dbReference type="InterPro" id="IPR000849">
    <property type="entry name" value="Sugar_P_transporter"/>
</dbReference>
<dbReference type="GO" id="GO:0005886">
    <property type="term" value="C:plasma membrane"/>
    <property type="evidence" value="ECO:0007669"/>
    <property type="project" value="UniProtKB-SubCell"/>
</dbReference>
<keyword evidence="2" id="KW-1003">Cell membrane</keyword>
<evidence type="ECO:0000259" key="8">
    <source>
        <dbReference type="PROSITE" id="PS50850"/>
    </source>
</evidence>
<dbReference type="SUPFAM" id="SSF103473">
    <property type="entry name" value="MFS general substrate transporter"/>
    <property type="match status" value="1"/>
</dbReference>
<proteinExistence type="predicted"/>
<comment type="subcellular location">
    <subcellularLocation>
        <location evidence="1">Cell membrane</location>
        <topology evidence="1">Multi-pass membrane protein</topology>
    </subcellularLocation>
</comment>
<feature type="transmembrane region" description="Helical" evidence="7">
    <location>
        <begin position="172"/>
        <end position="191"/>
    </location>
</feature>
<feature type="transmembrane region" description="Helical" evidence="7">
    <location>
        <begin position="242"/>
        <end position="264"/>
    </location>
</feature>
<dbReference type="InterPro" id="IPR036259">
    <property type="entry name" value="MFS_trans_sf"/>
</dbReference>
<keyword evidence="5 7" id="KW-0472">Membrane</keyword>
<feature type="compositionally biased region" description="Basic and acidic residues" evidence="6">
    <location>
        <begin position="449"/>
        <end position="465"/>
    </location>
</feature>
<feature type="transmembrane region" description="Helical" evidence="7">
    <location>
        <begin position="279"/>
        <end position="299"/>
    </location>
</feature>
<reference evidence="10" key="1">
    <citation type="submission" date="2018-02" db="EMBL/GenBank/DDBJ databases">
        <authorList>
            <person name="Hausmann B."/>
        </authorList>
    </citation>
    <scope>NUCLEOTIDE SEQUENCE [LARGE SCALE GENOMIC DNA]</scope>
    <source>
        <strain evidence="10">Peat soil MAG SbA1</strain>
    </source>
</reference>
<dbReference type="PANTHER" id="PTHR11662">
    <property type="entry name" value="SOLUTE CARRIER FAMILY 17"/>
    <property type="match status" value="1"/>
</dbReference>
<dbReference type="Pfam" id="PF07690">
    <property type="entry name" value="MFS_1"/>
    <property type="match status" value="1"/>
</dbReference>
<feature type="region of interest" description="Disordered" evidence="6">
    <location>
        <begin position="433"/>
        <end position="465"/>
    </location>
</feature>
<feature type="domain" description="Major facilitator superfamily (MFS) profile" evidence="8">
    <location>
        <begin position="13"/>
        <end position="427"/>
    </location>
</feature>
<dbReference type="InterPro" id="IPR011701">
    <property type="entry name" value="MFS"/>
</dbReference>
<evidence type="ECO:0000256" key="5">
    <source>
        <dbReference type="ARBA" id="ARBA00023136"/>
    </source>
</evidence>
<dbReference type="PROSITE" id="PS50850">
    <property type="entry name" value="MFS"/>
    <property type="match status" value="1"/>
</dbReference>
<keyword evidence="3 7" id="KW-0812">Transmembrane</keyword>
<feature type="transmembrane region" description="Helical" evidence="7">
    <location>
        <begin position="78"/>
        <end position="97"/>
    </location>
</feature>
<feature type="transmembrane region" description="Helical" evidence="7">
    <location>
        <begin position="336"/>
        <end position="353"/>
    </location>
</feature>
<dbReference type="PANTHER" id="PTHR11662:SF399">
    <property type="entry name" value="FI19708P1-RELATED"/>
    <property type="match status" value="1"/>
</dbReference>
<evidence type="ECO:0000313" key="10">
    <source>
        <dbReference type="Proteomes" id="UP000238701"/>
    </source>
</evidence>
<dbReference type="PIRSF" id="PIRSF002808">
    <property type="entry name" value="Hexose_phosphate_transp"/>
    <property type="match status" value="1"/>
</dbReference>
<dbReference type="OrthoDB" id="6360at2"/>
<evidence type="ECO:0000256" key="2">
    <source>
        <dbReference type="ARBA" id="ARBA00022475"/>
    </source>
</evidence>
<feature type="transmembrane region" description="Helical" evidence="7">
    <location>
        <begin position="144"/>
        <end position="166"/>
    </location>
</feature>
<dbReference type="InterPro" id="IPR020846">
    <property type="entry name" value="MFS_dom"/>
</dbReference>
<name>A0A2U3L2S6_9BACT</name>
<dbReference type="AlphaFoldDB" id="A0A2U3L2S6"/>
<feature type="transmembrane region" description="Helical" evidence="7">
    <location>
        <begin position="52"/>
        <end position="71"/>
    </location>
</feature>
<feature type="transmembrane region" description="Helical" evidence="7">
    <location>
        <begin position="399"/>
        <end position="422"/>
    </location>
</feature>
<sequence length="465" mass="49924">MLSAKTTHVRWFLVFWLFILSAVSFLDRVNISIASGSIVDAYHMTDVQLGKVFSALLAGYALFQTVGGHLADRLGPRRVLTAGVVWWGIFTALTALVPAGVRGALYLFVMVRFLLGAGEAVIYPAANQFIARWIPVRERGIANGWIFAGVGAGAGLTPPLITYLTIHYGWRSSFWVCAVIGFLAGAVWFVASRDSPSEHPRVSPAELAAIQSGLTVVRESDSSREAALALVPWKRVAQSREVWAVTISYFCYGYVAWIFFSWFYRYLAKVRGLDLKTSAFYSMLPFLAMLGGCLLGGTVNDRLTQWRGPRLGRCGLAAFSMAVAGGFIAFGSQVQGVRLASLVLAGGAGALYFSQSSFWSLTADIAGASAGSVSGFMNMGGQIGGALTGSMTPWIAARYGWTASFLVAAGLCLLGALSWLAVNPLRTLSQIPAVEAGPGDNKTRATRPTQDEDRKETAKDNHATV</sequence>
<evidence type="ECO:0000313" key="9">
    <source>
        <dbReference type="EMBL" id="SPF46201.1"/>
    </source>
</evidence>
<feature type="transmembrane region" description="Helical" evidence="7">
    <location>
        <begin position="365"/>
        <end position="387"/>
    </location>
</feature>
<accession>A0A2U3L2S6</accession>
<evidence type="ECO:0000256" key="4">
    <source>
        <dbReference type="ARBA" id="ARBA00022989"/>
    </source>
</evidence>
<organism evidence="9 10">
    <name type="scientific">Candidatus Sulfotelmatobacter kueseliae</name>
    <dbReference type="NCBI Taxonomy" id="2042962"/>
    <lineage>
        <taxon>Bacteria</taxon>
        <taxon>Pseudomonadati</taxon>
        <taxon>Acidobacteriota</taxon>
        <taxon>Terriglobia</taxon>
        <taxon>Terriglobales</taxon>
        <taxon>Candidatus Korobacteraceae</taxon>
        <taxon>Candidatus Sulfotelmatobacter</taxon>
    </lineage>
</organism>